<reference evidence="2" key="1">
    <citation type="submission" date="2016-11" db="EMBL/GenBank/DDBJ databases">
        <authorList>
            <person name="Varghese N."/>
            <person name="Submissions S."/>
        </authorList>
    </citation>
    <scope>NUCLEOTIDE SEQUENCE [LARGE SCALE GENOMIC DNA]</scope>
    <source>
        <strain evidence="2">DSM 16990</strain>
    </source>
</reference>
<dbReference type="EMBL" id="FQUQ01000001">
    <property type="protein sequence ID" value="SHE65676.1"/>
    <property type="molecule type" value="Genomic_DNA"/>
</dbReference>
<dbReference type="AlphaFoldDB" id="A0A1M4V9J5"/>
<proteinExistence type="predicted"/>
<sequence>MSFQQFYGLGEQVHVSTLSSISEDLYRSPDVERAKKSQK</sequence>
<organism evidence="1 2">
    <name type="scientific">Pedobacter caeni</name>
    <dbReference type="NCBI Taxonomy" id="288992"/>
    <lineage>
        <taxon>Bacteria</taxon>
        <taxon>Pseudomonadati</taxon>
        <taxon>Bacteroidota</taxon>
        <taxon>Sphingobacteriia</taxon>
        <taxon>Sphingobacteriales</taxon>
        <taxon>Sphingobacteriaceae</taxon>
        <taxon>Pedobacter</taxon>
    </lineage>
</organism>
<protein>
    <submittedName>
        <fullName evidence="1">Uncharacterized protein</fullName>
    </submittedName>
</protein>
<keyword evidence="2" id="KW-1185">Reference proteome</keyword>
<name>A0A1M4V9J5_9SPHI</name>
<evidence type="ECO:0000313" key="1">
    <source>
        <dbReference type="EMBL" id="SHE65676.1"/>
    </source>
</evidence>
<accession>A0A1M4V9J5</accession>
<dbReference type="STRING" id="288992.SAMN04488522_101831"/>
<dbReference type="Proteomes" id="UP000184287">
    <property type="component" value="Unassembled WGS sequence"/>
</dbReference>
<evidence type="ECO:0000313" key="2">
    <source>
        <dbReference type="Proteomes" id="UP000184287"/>
    </source>
</evidence>
<gene>
    <name evidence="1" type="ORF">SAMN04488522_101831</name>
</gene>